<evidence type="ECO:0000313" key="7">
    <source>
        <dbReference type="EMBL" id="RDB54994.1"/>
    </source>
</evidence>
<dbReference type="PANTHER" id="PTHR43761">
    <property type="entry name" value="D-ISOMER SPECIFIC 2-HYDROXYACID DEHYDROGENASE FAMILY PROTEIN (AFU_ORTHOLOGUE AFUA_1G13630)"/>
    <property type="match status" value="1"/>
</dbReference>
<dbReference type="SUPFAM" id="SSF51735">
    <property type="entry name" value="NAD(P)-binding Rossmann-fold domains"/>
    <property type="match status" value="1"/>
</dbReference>
<protein>
    <submittedName>
        <fullName evidence="7">C-terminal binding protein</fullName>
    </submittedName>
</protein>
<proteinExistence type="inferred from homology"/>
<dbReference type="GO" id="GO:0003714">
    <property type="term" value="F:transcription corepressor activity"/>
    <property type="evidence" value="ECO:0007669"/>
    <property type="project" value="InterPro"/>
</dbReference>
<evidence type="ECO:0000256" key="2">
    <source>
        <dbReference type="ARBA" id="ARBA00023002"/>
    </source>
</evidence>
<evidence type="ECO:0000313" key="8">
    <source>
        <dbReference type="Proteomes" id="UP000253792"/>
    </source>
</evidence>
<dbReference type="InterPro" id="IPR036291">
    <property type="entry name" value="NAD(P)-bd_dom_sf"/>
</dbReference>
<evidence type="ECO:0000256" key="1">
    <source>
        <dbReference type="ARBA" id="ARBA00005854"/>
    </source>
</evidence>
<evidence type="ECO:0000259" key="6">
    <source>
        <dbReference type="Pfam" id="PF02826"/>
    </source>
</evidence>
<dbReference type="SUPFAM" id="SSF52283">
    <property type="entry name" value="Formate/glycerate dehydrogenase catalytic domain-like"/>
    <property type="match status" value="1"/>
</dbReference>
<dbReference type="InterPro" id="IPR029753">
    <property type="entry name" value="D-isomer_DH_CS"/>
</dbReference>
<dbReference type="PROSITE" id="PS00671">
    <property type="entry name" value="D_2_HYDROXYACID_DH_3"/>
    <property type="match status" value="1"/>
</dbReference>
<dbReference type="Pfam" id="PF02826">
    <property type="entry name" value="2-Hacid_dh_C"/>
    <property type="match status" value="1"/>
</dbReference>
<comment type="similarity">
    <text evidence="1 4">Belongs to the D-isomer specific 2-hydroxyacid dehydrogenase family.</text>
</comment>
<keyword evidence="8" id="KW-1185">Reference proteome</keyword>
<evidence type="ECO:0000259" key="5">
    <source>
        <dbReference type="Pfam" id="PF00389"/>
    </source>
</evidence>
<dbReference type="InterPro" id="IPR006140">
    <property type="entry name" value="D-isomer_DH_NAD-bd"/>
</dbReference>
<dbReference type="InterPro" id="IPR050418">
    <property type="entry name" value="D-iso_2-hydroxyacid_DH_PdxB"/>
</dbReference>
<dbReference type="InterPro" id="IPR006139">
    <property type="entry name" value="D-isomer_2_OHA_DH_cat_dom"/>
</dbReference>
<feature type="domain" description="D-isomer specific 2-hydroxyacid dehydrogenase NAD-binding" evidence="6">
    <location>
        <begin position="116"/>
        <end position="292"/>
    </location>
</feature>
<organism evidence="7 8">
    <name type="scientific">Senegalimassilia anaerobia</name>
    <dbReference type="NCBI Taxonomy" id="1473216"/>
    <lineage>
        <taxon>Bacteria</taxon>
        <taxon>Bacillati</taxon>
        <taxon>Actinomycetota</taxon>
        <taxon>Coriobacteriia</taxon>
        <taxon>Coriobacteriales</taxon>
        <taxon>Coriobacteriaceae</taxon>
        <taxon>Senegalimassilia</taxon>
    </lineage>
</organism>
<dbReference type="Gene3D" id="3.40.50.720">
    <property type="entry name" value="NAD(P)-binding Rossmann-like Domain"/>
    <property type="match status" value="2"/>
</dbReference>
<dbReference type="CDD" id="cd05299">
    <property type="entry name" value="CtBP_dh"/>
    <property type="match status" value="1"/>
</dbReference>
<evidence type="ECO:0000256" key="4">
    <source>
        <dbReference type="RuleBase" id="RU003719"/>
    </source>
</evidence>
<dbReference type="Pfam" id="PF00389">
    <property type="entry name" value="2-Hacid_dh"/>
    <property type="match status" value="1"/>
</dbReference>
<dbReference type="OrthoDB" id="9793626at2"/>
<reference evidence="7 8" key="1">
    <citation type="journal article" date="2018" name="Elife">
        <title>Discovery and characterization of a prevalent human gut bacterial enzyme sufficient for the inactivation of a family of plant toxins.</title>
        <authorList>
            <person name="Koppel N."/>
            <person name="Bisanz J.E."/>
            <person name="Pandelia M.E."/>
            <person name="Turnbaugh P.J."/>
            <person name="Balskus E.P."/>
        </authorList>
    </citation>
    <scope>NUCLEOTIDE SEQUENCE [LARGE SCALE GENOMIC DNA]</scope>
    <source>
        <strain evidence="8">anaerobia AP69FAA</strain>
    </source>
</reference>
<feature type="domain" description="D-isomer specific 2-hydroxyacid dehydrogenase catalytic" evidence="5">
    <location>
        <begin position="26"/>
        <end position="324"/>
    </location>
</feature>
<accession>A0A369L6W3</accession>
<gene>
    <name evidence="7" type="ORF">C1880_07105</name>
</gene>
<sequence length="333" mass="36220">MMGVDMPKIVAVDTDFEDNNLEEAMARDAGIEFEITRGRTARAVINGLLETGADAAVTSYAMFPREVFEACPNLKAVSRTGVGYDEIDVEAATEHGVAVCNVPGYGTEVVSDHAITLALSVLRRINELDADMRRGVWDYARTRPLGQCRGRVFGVVGMGEIGRAAAKKAAGMGFEVVCWSRSLKPGRRTPEGYPVLRLEELLQTADVVSLHTALTPETHHLINAERLALMKPDAVLVNTARGAVVDTVALAQALCEDKLWGAGLDVFEQEQPFDFDHPIMKAPHTVLSAHAAYWSEESGRELRERAMQAAIDAVQGRIPVDCLNPCVFDSSAR</sequence>
<dbReference type="InterPro" id="IPR043322">
    <property type="entry name" value="CtBP"/>
</dbReference>
<evidence type="ECO:0000256" key="3">
    <source>
        <dbReference type="ARBA" id="ARBA00023027"/>
    </source>
</evidence>
<dbReference type="FunFam" id="3.40.50.720:FF:000203">
    <property type="entry name" value="D-3-phosphoglycerate dehydrogenase (SerA)"/>
    <property type="match status" value="1"/>
</dbReference>
<name>A0A369L6W3_9ACTN</name>
<dbReference type="EMBL" id="PPTP01000006">
    <property type="protein sequence ID" value="RDB54994.1"/>
    <property type="molecule type" value="Genomic_DNA"/>
</dbReference>
<dbReference type="GO" id="GO:0016616">
    <property type="term" value="F:oxidoreductase activity, acting on the CH-OH group of donors, NAD or NADP as acceptor"/>
    <property type="evidence" value="ECO:0007669"/>
    <property type="project" value="InterPro"/>
</dbReference>
<dbReference type="Proteomes" id="UP000253792">
    <property type="component" value="Unassembled WGS sequence"/>
</dbReference>
<keyword evidence="2 4" id="KW-0560">Oxidoreductase</keyword>
<comment type="caution">
    <text evidence="7">The sequence shown here is derived from an EMBL/GenBank/DDBJ whole genome shotgun (WGS) entry which is preliminary data.</text>
</comment>
<dbReference type="STRING" id="1034345.GCA_000236865_01846"/>
<dbReference type="AlphaFoldDB" id="A0A369L6W3"/>
<dbReference type="GO" id="GO:0051287">
    <property type="term" value="F:NAD binding"/>
    <property type="evidence" value="ECO:0007669"/>
    <property type="project" value="InterPro"/>
</dbReference>
<dbReference type="PANTHER" id="PTHR43761:SF1">
    <property type="entry name" value="D-ISOMER SPECIFIC 2-HYDROXYACID DEHYDROGENASE CATALYTIC DOMAIN-CONTAINING PROTEIN-RELATED"/>
    <property type="match status" value="1"/>
</dbReference>
<keyword evidence="3" id="KW-0520">NAD</keyword>